<keyword evidence="3" id="KW-1185">Reference proteome</keyword>
<reference evidence="2 3" key="1">
    <citation type="submission" date="2023-11" db="EMBL/GenBank/DDBJ databases">
        <title>An acidophilic fungus is an integral part of prey digestion in a carnivorous sundew plant.</title>
        <authorList>
            <person name="Tsai I.J."/>
        </authorList>
    </citation>
    <scope>NUCLEOTIDE SEQUENCE [LARGE SCALE GENOMIC DNA]</scope>
    <source>
        <strain evidence="2">169a</strain>
    </source>
</reference>
<gene>
    <name evidence="2" type="ORF">R9X50_00646200</name>
</gene>
<evidence type="ECO:0000313" key="2">
    <source>
        <dbReference type="EMBL" id="WPH03580.1"/>
    </source>
</evidence>
<dbReference type="Proteomes" id="UP001303373">
    <property type="component" value="Chromosome 11"/>
</dbReference>
<feature type="signal peptide" evidence="1">
    <location>
        <begin position="1"/>
        <end position="24"/>
    </location>
</feature>
<keyword evidence="1" id="KW-0732">Signal</keyword>
<feature type="chain" id="PRO_5043006019" evidence="1">
    <location>
        <begin position="25"/>
        <end position="183"/>
    </location>
</feature>
<evidence type="ECO:0000256" key="1">
    <source>
        <dbReference type="SAM" id="SignalP"/>
    </source>
</evidence>
<sequence length="183" mass="19480">MMFHALSICALAFVASAAIVRTRADDDTTELGSFYAYGQNLSGLPIFFNHAIAYIGYEASSNASTVANITFTEQSANSSLTVTPNNTVSLSASNFYINREAGAFSTAGFTNASTSSDSVTTTGFALYGSQLVWISDAGELEQKWWAVPTANKTNLYTLNWNVENVLSESAVPVVVKNKAPAST</sequence>
<organism evidence="2 3">
    <name type="scientific">Acrodontium crateriforme</name>
    <dbReference type="NCBI Taxonomy" id="150365"/>
    <lineage>
        <taxon>Eukaryota</taxon>
        <taxon>Fungi</taxon>
        <taxon>Dikarya</taxon>
        <taxon>Ascomycota</taxon>
        <taxon>Pezizomycotina</taxon>
        <taxon>Dothideomycetes</taxon>
        <taxon>Dothideomycetidae</taxon>
        <taxon>Mycosphaerellales</taxon>
        <taxon>Teratosphaeriaceae</taxon>
        <taxon>Acrodontium</taxon>
    </lineage>
</organism>
<proteinExistence type="predicted"/>
<accession>A0AAQ3M973</accession>
<name>A0AAQ3M973_9PEZI</name>
<protein>
    <submittedName>
        <fullName evidence="2">Uncharacterized protein</fullName>
    </submittedName>
</protein>
<evidence type="ECO:0000313" key="3">
    <source>
        <dbReference type="Proteomes" id="UP001303373"/>
    </source>
</evidence>
<dbReference type="AlphaFoldDB" id="A0AAQ3M973"/>
<dbReference type="EMBL" id="CP138590">
    <property type="protein sequence ID" value="WPH03580.1"/>
    <property type="molecule type" value="Genomic_DNA"/>
</dbReference>